<keyword evidence="7" id="KW-0333">Golgi apparatus</keyword>
<keyword evidence="8 10" id="KW-0472">Membrane</keyword>
<evidence type="ECO:0000256" key="5">
    <source>
        <dbReference type="ARBA" id="ARBA00022968"/>
    </source>
</evidence>
<dbReference type="InterPro" id="IPR027417">
    <property type="entry name" value="P-loop_NTPase"/>
</dbReference>
<keyword evidence="5" id="KW-0735">Signal-anchor</keyword>
<dbReference type="InterPro" id="IPR009729">
    <property type="entry name" value="Gal-3-0_sulfotransfrase"/>
</dbReference>
<feature type="transmembrane region" description="Helical" evidence="10">
    <location>
        <begin position="37"/>
        <end position="55"/>
    </location>
</feature>
<dbReference type="GO" id="GO:0001733">
    <property type="term" value="F:galactosylceramide sulfotransferase activity"/>
    <property type="evidence" value="ECO:0007669"/>
    <property type="project" value="InterPro"/>
</dbReference>
<evidence type="ECO:0000256" key="3">
    <source>
        <dbReference type="ARBA" id="ARBA00022679"/>
    </source>
</evidence>
<comment type="subcellular location">
    <subcellularLocation>
        <location evidence="1">Golgi apparatus membrane</location>
        <topology evidence="1">Single-pass type II membrane protein</topology>
    </subcellularLocation>
</comment>
<dbReference type="Proteomes" id="UP000694569">
    <property type="component" value="Unplaced"/>
</dbReference>
<dbReference type="PANTHER" id="PTHR14647">
    <property type="entry name" value="GALACTOSE-3-O-SULFOTRANSFERASE"/>
    <property type="match status" value="1"/>
</dbReference>
<dbReference type="GeneTree" id="ENSGT00950000182923"/>
<evidence type="ECO:0000256" key="4">
    <source>
        <dbReference type="ARBA" id="ARBA00022692"/>
    </source>
</evidence>
<evidence type="ECO:0000313" key="12">
    <source>
        <dbReference type="Proteomes" id="UP000694569"/>
    </source>
</evidence>
<dbReference type="GO" id="GO:0000139">
    <property type="term" value="C:Golgi membrane"/>
    <property type="evidence" value="ECO:0007669"/>
    <property type="project" value="UniProtKB-SubCell"/>
</dbReference>
<evidence type="ECO:0000256" key="9">
    <source>
        <dbReference type="ARBA" id="ARBA00023180"/>
    </source>
</evidence>
<evidence type="ECO:0000256" key="2">
    <source>
        <dbReference type="ARBA" id="ARBA00008124"/>
    </source>
</evidence>
<dbReference type="Gene3D" id="3.40.50.300">
    <property type="entry name" value="P-loop containing nucleotide triphosphate hydrolases"/>
    <property type="match status" value="1"/>
</dbReference>
<keyword evidence="12" id="KW-1185">Reference proteome</keyword>
<name>A0A8C5MT38_9ANUR</name>
<dbReference type="SUPFAM" id="SSF52540">
    <property type="entry name" value="P-loop containing nucleoside triphosphate hydrolases"/>
    <property type="match status" value="1"/>
</dbReference>
<keyword evidence="4 10" id="KW-0812">Transmembrane</keyword>
<reference evidence="11" key="1">
    <citation type="submission" date="2025-08" db="UniProtKB">
        <authorList>
            <consortium name="Ensembl"/>
        </authorList>
    </citation>
    <scope>IDENTIFICATION</scope>
</reference>
<comment type="similarity">
    <text evidence="2">Belongs to the galactose-3-O-sulfotransferase family.</text>
</comment>
<protein>
    <recommendedName>
        <fullName evidence="13">Galactose-3-O-sulfotransferase 2</fullName>
    </recommendedName>
</protein>
<organism evidence="11 12">
    <name type="scientific">Leptobrachium leishanense</name>
    <name type="common">Leishan spiny toad</name>
    <dbReference type="NCBI Taxonomy" id="445787"/>
    <lineage>
        <taxon>Eukaryota</taxon>
        <taxon>Metazoa</taxon>
        <taxon>Chordata</taxon>
        <taxon>Craniata</taxon>
        <taxon>Vertebrata</taxon>
        <taxon>Euteleostomi</taxon>
        <taxon>Amphibia</taxon>
        <taxon>Batrachia</taxon>
        <taxon>Anura</taxon>
        <taxon>Pelobatoidea</taxon>
        <taxon>Megophryidae</taxon>
        <taxon>Leptobrachium</taxon>
    </lineage>
</organism>
<keyword evidence="3" id="KW-0808">Transferase</keyword>
<dbReference type="PANTHER" id="PTHR14647:SF89">
    <property type="entry name" value="GALACTOSE-3-O-SULFOTRANSFERASE 2"/>
    <property type="match status" value="1"/>
</dbReference>
<evidence type="ECO:0000256" key="8">
    <source>
        <dbReference type="ARBA" id="ARBA00023136"/>
    </source>
</evidence>
<evidence type="ECO:0000256" key="7">
    <source>
        <dbReference type="ARBA" id="ARBA00023034"/>
    </source>
</evidence>
<dbReference type="OrthoDB" id="514299at2759"/>
<sequence>MPGFQKETLYTKEPVKTHTVTRTMIAVKIYSPQNWKYFCKILVIMVMIGFIVQFWKVSEPFRCQEQIYRNTSELWQEFLKNTMKARPIDKGSSFWDTSPFIDSCKPKNHIFFLKTHKTASSTVMNILFRFGDSRNLAFAFPFQSQFSYPSFFSSKFVKGFTEQSNKEFHIMCHHMRFQLSEVEKVMPNDTFYFTILRNPISQMESSFSYYRNTGAFQKAKSLDEFLKNTSMYYIISKGRSYYAKNSMAFDLGFDHNTHTSAKQLKLVCHMVESMFDLVLISDYFDESLVLLKNALCWSLDDILSIPLNSRSNTTKRSLSKDTQEKIKTWSQIDWHLYTYFNRSFWNQVEKYGRERMERDVEELRRKRNETAQACLQGEVDPKHIRDKSLAPYQSGIARILGYNLKPGLKEIDKRLCQRLVTPELQYSTLLHDKSKNAT</sequence>
<accession>A0A8C5MT38</accession>
<dbReference type="Pfam" id="PF06990">
    <property type="entry name" value="Gal-3-0_sulfotr"/>
    <property type="match status" value="1"/>
</dbReference>
<evidence type="ECO:0000256" key="10">
    <source>
        <dbReference type="SAM" id="Phobius"/>
    </source>
</evidence>
<evidence type="ECO:0000256" key="6">
    <source>
        <dbReference type="ARBA" id="ARBA00022989"/>
    </source>
</evidence>
<keyword evidence="9" id="KW-0325">Glycoprotein</keyword>
<dbReference type="AlphaFoldDB" id="A0A8C5MT38"/>
<proteinExistence type="inferred from homology"/>
<evidence type="ECO:0008006" key="13">
    <source>
        <dbReference type="Google" id="ProtNLM"/>
    </source>
</evidence>
<keyword evidence="6 10" id="KW-1133">Transmembrane helix</keyword>
<dbReference type="GO" id="GO:0009247">
    <property type="term" value="P:glycolipid biosynthetic process"/>
    <property type="evidence" value="ECO:0007669"/>
    <property type="project" value="InterPro"/>
</dbReference>
<dbReference type="Ensembl" id="ENSLLET00000017338.1">
    <property type="protein sequence ID" value="ENSLLEP00000016704.1"/>
    <property type="gene ID" value="ENSLLEG00000010634.1"/>
</dbReference>
<evidence type="ECO:0000256" key="1">
    <source>
        <dbReference type="ARBA" id="ARBA00004323"/>
    </source>
</evidence>
<evidence type="ECO:0000313" key="11">
    <source>
        <dbReference type="Ensembl" id="ENSLLEP00000016704.1"/>
    </source>
</evidence>
<reference evidence="11" key="2">
    <citation type="submission" date="2025-09" db="UniProtKB">
        <authorList>
            <consortium name="Ensembl"/>
        </authorList>
    </citation>
    <scope>IDENTIFICATION</scope>
</reference>